<sequence>MSRLPLPRSVFGQLVLVIGLVLLGAAVLAVAMGRQLATRPAAGQLLRAMDGFADVAEELARTQSRERVVRHLRGAGLEVADLPPPPRDLRGAPFMRELLEQAPRQLEHGREVRLGRVGTANVVWLKLDTQPALWVSFVFDQRGNRVLRFSVLMLFVGAALVWLAAAYYARRLVVPLRRLAQSAPAIVRGESPPPGTLAGPREVEELARALADSSKDVREAAEERTVMLAGISHDLRTPLTRLQYAVELLPGGDPELRAGMHRDIAEIDAILSQFIAYARDGRDEASEPLDLAVLCRNAVSACEREWQVDTPVYAPMTGKPMALLRALENLLVNAQRHGAPPYSLRLSRQDDAWRIDVADHGPGLPVQVAERVRQPFVHGEGGGTGLGLAIVERVARQHDGELRLSPVRPHGLMATLVLRGS</sequence>
<keyword evidence="4" id="KW-1003">Cell membrane</keyword>
<comment type="subcellular location">
    <subcellularLocation>
        <location evidence="2">Cell inner membrane</location>
        <topology evidence="2">Multi-pass membrane protein</topology>
    </subcellularLocation>
</comment>
<name>A0ABT9SSZ6_9GAMM</name>
<evidence type="ECO:0000256" key="7">
    <source>
        <dbReference type="ARBA" id="ARBA00022679"/>
    </source>
</evidence>
<evidence type="ECO:0000256" key="15">
    <source>
        <dbReference type="SAM" id="Phobius"/>
    </source>
</evidence>
<dbReference type="InterPro" id="IPR050980">
    <property type="entry name" value="2C_sensor_his_kinase"/>
</dbReference>
<evidence type="ECO:0000256" key="1">
    <source>
        <dbReference type="ARBA" id="ARBA00000085"/>
    </source>
</evidence>
<protein>
    <recommendedName>
        <fullName evidence="3">histidine kinase</fullName>
        <ecNumber evidence="3">2.7.13.3</ecNumber>
    </recommendedName>
</protein>
<dbReference type="Proteomes" id="UP001237737">
    <property type="component" value="Unassembled WGS sequence"/>
</dbReference>
<keyword evidence="7 18" id="KW-0808">Transferase</keyword>
<evidence type="ECO:0000256" key="8">
    <source>
        <dbReference type="ARBA" id="ARBA00022692"/>
    </source>
</evidence>
<evidence type="ECO:0000256" key="9">
    <source>
        <dbReference type="ARBA" id="ARBA00022741"/>
    </source>
</evidence>
<keyword evidence="19" id="KW-1185">Reference proteome</keyword>
<evidence type="ECO:0000256" key="4">
    <source>
        <dbReference type="ARBA" id="ARBA00022475"/>
    </source>
</evidence>
<evidence type="ECO:0000256" key="6">
    <source>
        <dbReference type="ARBA" id="ARBA00022553"/>
    </source>
</evidence>
<accession>A0ABT9SSZ6</accession>
<keyword evidence="13" id="KW-0902">Two-component regulatory system</keyword>
<dbReference type="InterPro" id="IPR003661">
    <property type="entry name" value="HisK_dim/P_dom"/>
</dbReference>
<dbReference type="InterPro" id="IPR036890">
    <property type="entry name" value="HATPase_C_sf"/>
</dbReference>
<evidence type="ECO:0000256" key="13">
    <source>
        <dbReference type="ARBA" id="ARBA00023012"/>
    </source>
</evidence>
<evidence type="ECO:0000259" key="17">
    <source>
        <dbReference type="PROSITE" id="PS50885"/>
    </source>
</evidence>
<dbReference type="Pfam" id="PF00512">
    <property type="entry name" value="HisKA"/>
    <property type="match status" value="1"/>
</dbReference>
<reference evidence="18 19" key="1">
    <citation type="submission" date="2023-07" db="EMBL/GenBank/DDBJ databases">
        <title>Sorghum-associated microbial communities from plants grown in Nebraska, USA.</title>
        <authorList>
            <person name="Schachtman D."/>
        </authorList>
    </citation>
    <scope>NUCLEOTIDE SEQUENCE [LARGE SCALE GENOMIC DNA]</scope>
    <source>
        <strain evidence="18 19">CC60</strain>
    </source>
</reference>
<dbReference type="GO" id="GO:0004673">
    <property type="term" value="F:protein histidine kinase activity"/>
    <property type="evidence" value="ECO:0007669"/>
    <property type="project" value="UniProtKB-EC"/>
</dbReference>
<dbReference type="EMBL" id="JAUSSK010000001">
    <property type="protein sequence ID" value="MDQ0008116.1"/>
    <property type="molecule type" value="Genomic_DNA"/>
</dbReference>
<dbReference type="PROSITE" id="PS50885">
    <property type="entry name" value="HAMP"/>
    <property type="match status" value="1"/>
</dbReference>
<dbReference type="InterPro" id="IPR005467">
    <property type="entry name" value="His_kinase_dom"/>
</dbReference>
<feature type="transmembrane region" description="Helical" evidence="15">
    <location>
        <begin position="12"/>
        <end position="31"/>
    </location>
</feature>
<dbReference type="InterPro" id="IPR003660">
    <property type="entry name" value="HAMP_dom"/>
</dbReference>
<dbReference type="PANTHER" id="PTHR44936">
    <property type="entry name" value="SENSOR PROTEIN CREC"/>
    <property type="match status" value="1"/>
</dbReference>
<dbReference type="Pfam" id="PF02518">
    <property type="entry name" value="HATPase_c"/>
    <property type="match status" value="1"/>
</dbReference>
<evidence type="ECO:0000256" key="10">
    <source>
        <dbReference type="ARBA" id="ARBA00022777"/>
    </source>
</evidence>
<evidence type="ECO:0000256" key="12">
    <source>
        <dbReference type="ARBA" id="ARBA00022989"/>
    </source>
</evidence>
<keyword evidence="11" id="KW-0067">ATP-binding</keyword>
<gene>
    <name evidence="18" type="ORF">J2T07_000275</name>
</gene>
<evidence type="ECO:0000256" key="14">
    <source>
        <dbReference type="ARBA" id="ARBA00023136"/>
    </source>
</evidence>
<dbReference type="EC" id="2.7.13.3" evidence="3"/>
<evidence type="ECO:0000256" key="5">
    <source>
        <dbReference type="ARBA" id="ARBA00022519"/>
    </source>
</evidence>
<feature type="transmembrane region" description="Helical" evidence="15">
    <location>
        <begin position="146"/>
        <end position="169"/>
    </location>
</feature>
<feature type="domain" description="HAMP" evidence="17">
    <location>
        <begin position="170"/>
        <end position="222"/>
    </location>
</feature>
<dbReference type="CDD" id="cd00082">
    <property type="entry name" value="HisKA"/>
    <property type="match status" value="1"/>
</dbReference>
<evidence type="ECO:0000256" key="3">
    <source>
        <dbReference type="ARBA" id="ARBA00012438"/>
    </source>
</evidence>
<keyword evidence="5" id="KW-0997">Cell inner membrane</keyword>
<keyword evidence="8 15" id="KW-0812">Transmembrane</keyword>
<dbReference type="Gene3D" id="1.10.287.130">
    <property type="match status" value="1"/>
</dbReference>
<keyword evidence="14 15" id="KW-0472">Membrane</keyword>
<keyword evidence="9" id="KW-0547">Nucleotide-binding</keyword>
<evidence type="ECO:0000259" key="16">
    <source>
        <dbReference type="PROSITE" id="PS50109"/>
    </source>
</evidence>
<comment type="caution">
    <text evidence="18">The sequence shown here is derived from an EMBL/GenBank/DDBJ whole genome shotgun (WGS) entry which is preliminary data.</text>
</comment>
<dbReference type="SMART" id="SM00388">
    <property type="entry name" value="HisKA"/>
    <property type="match status" value="1"/>
</dbReference>
<keyword evidence="10 18" id="KW-0418">Kinase</keyword>
<evidence type="ECO:0000256" key="11">
    <source>
        <dbReference type="ARBA" id="ARBA00022840"/>
    </source>
</evidence>
<dbReference type="InterPro" id="IPR036097">
    <property type="entry name" value="HisK_dim/P_sf"/>
</dbReference>
<dbReference type="PANTHER" id="PTHR44936:SF5">
    <property type="entry name" value="SENSOR HISTIDINE KINASE ENVZ"/>
    <property type="match status" value="1"/>
</dbReference>
<dbReference type="SUPFAM" id="SSF47384">
    <property type="entry name" value="Homodimeric domain of signal transducing histidine kinase"/>
    <property type="match status" value="1"/>
</dbReference>
<dbReference type="InterPro" id="IPR004358">
    <property type="entry name" value="Sig_transdc_His_kin-like_C"/>
</dbReference>
<dbReference type="PRINTS" id="PR00344">
    <property type="entry name" value="BCTRLSENSOR"/>
</dbReference>
<proteinExistence type="predicted"/>
<dbReference type="SMART" id="SM00387">
    <property type="entry name" value="HATPase_c"/>
    <property type="match status" value="1"/>
</dbReference>
<dbReference type="PROSITE" id="PS50109">
    <property type="entry name" value="HIS_KIN"/>
    <property type="match status" value="1"/>
</dbReference>
<dbReference type="Gene3D" id="3.30.565.10">
    <property type="entry name" value="Histidine kinase-like ATPase, C-terminal domain"/>
    <property type="match status" value="1"/>
</dbReference>
<feature type="domain" description="Histidine kinase" evidence="16">
    <location>
        <begin position="230"/>
        <end position="421"/>
    </location>
</feature>
<evidence type="ECO:0000256" key="2">
    <source>
        <dbReference type="ARBA" id="ARBA00004429"/>
    </source>
</evidence>
<dbReference type="InterPro" id="IPR003594">
    <property type="entry name" value="HATPase_dom"/>
</dbReference>
<keyword evidence="6" id="KW-0597">Phosphoprotein</keyword>
<organism evidence="18 19">
    <name type="scientific">Luteibacter jiangsuensis</name>
    <dbReference type="NCBI Taxonomy" id="637577"/>
    <lineage>
        <taxon>Bacteria</taxon>
        <taxon>Pseudomonadati</taxon>
        <taxon>Pseudomonadota</taxon>
        <taxon>Gammaproteobacteria</taxon>
        <taxon>Lysobacterales</taxon>
        <taxon>Rhodanobacteraceae</taxon>
        <taxon>Luteibacter</taxon>
    </lineage>
</organism>
<dbReference type="RefSeq" id="WP_306846773.1">
    <property type="nucleotide sequence ID" value="NZ_JAUSSK010000001.1"/>
</dbReference>
<evidence type="ECO:0000313" key="19">
    <source>
        <dbReference type="Proteomes" id="UP001237737"/>
    </source>
</evidence>
<dbReference type="SUPFAM" id="SSF55874">
    <property type="entry name" value="ATPase domain of HSP90 chaperone/DNA topoisomerase II/histidine kinase"/>
    <property type="match status" value="1"/>
</dbReference>
<comment type="catalytic activity">
    <reaction evidence="1">
        <text>ATP + protein L-histidine = ADP + protein N-phospho-L-histidine.</text>
        <dbReference type="EC" id="2.7.13.3"/>
    </reaction>
</comment>
<keyword evidence="12 15" id="KW-1133">Transmembrane helix</keyword>
<evidence type="ECO:0000313" key="18">
    <source>
        <dbReference type="EMBL" id="MDQ0008116.1"/>
    </source>
</evidence>